<dbReference type="EMBL" id="CP000155">
    <property type="protein sequence ID" value="ABC26938.1"/>
    <property type="molecule type" value="Genomic_DNA"/>
</dbReference>
<name>Q2SQY6_HAHCH</name>
<dbReference type="NCBIfam" id="NF033788">
    <property type="entry name" value="HTH_metalloreg"/>
    <property type="match status" value="1"/>
</dbReference>
<dbReference type="RefSeq" id="WP_011394015.1">
    <property type="nucleotide sequence ID" value="NC_007645.1"/>
</dbReference>
<proteinExistence type="predicted"/>
<keyword evidence="1" id="KW-0805">Transcription regulation</keyword>
<dbReference type="KEGG" id="hch:HCH_00015"/>
<dbReference type="PANTHER" id="PTHR33154">
    <property type="entry name" value="TRANSCRIPTIONAL REGULATOR, ARSR FAMILY"/>
    <property type="match status" value="1"/>
</dbReference>
<evidence type="ECO:0000313" key="6">
    <source>
        <dbReference type="EMBL" id="ABC26938.1"/>
    </source>
</evidence>
<protein>
    <submittedName>
        <fullName evidence="6">Transcription regulator (ArsR family)</fullName>
    </submittedName>
</protein>
<keyword evidence="3" id="KW-0804">Transcription</keyword>
<evidence type="ECO:0000259" key="5">
    <source>
        <dbReference type="PROSITE" id="PS50987"/>
    </source>
</evidence>
<dbReference type="InterPro" id="IPR011991">
    <property type="entry name" value="ArsR-like_HTH"/>
</dbReference>
<sequence length="124" mass="13472">MSTDNVFKALSSTPRRRILAYLSKSPLTAGEIADRFDISKPAISKHLSILLASGLVQEEKKGLYVTYSLVEENVANALMSFLSEVCSLNRYTQDESADSDALSEPAQEASEGKQDALATIVEKS</sequence>
<feature type="region of interest" description="Disordered" evidence="4">
    <location>
        <begin position="96"/>
        <end position="124"/>
    </location>
</feature>
<dbReference type="CDD" id="cd00090">
    <property type="entry name" value="HTH_ARSR"/>
    <property type="match status" value="1"/>
</dbReference>
<dbReference type="InterPro" id="IPR036388">
    <property type="entry name" value="WH-like_DNA-bd_sf"/>
</dbReference>
<evidence type="ECO:0000256" key="1">
    <source>
        <dbReference type="ARBA" id="ARBA00023015"/>
    </source>
</evidence>
<gene>
    <name evidence="6" type="ordered locus">HCH_00015</name>
</gene>
<evidence type="ECO:0000256" key="2">
    <source>
        <dbReference type="ARBA" id="ARBA00023125"/>
    </source>
</evidence>
<evidence type="ECO:0000256" key="4">
    <source>
        <dbReference type="SAM" id="MobiDB-lite"/>
    </source>
</evidence>
<dbReference type="InterPro" id="IPR051081">
    <property type="entry name" value="HTH_MetalResp_TranReg"/>
</dbReference>
<evidence type="ECO:0000313" key="7">
    <source>
        <dbReference type="Proteomes" id="UP000000238"/>
    </source>
</evidence>
<feature type="domain" description="HTH arsR-type" evidence="5">
    <location>
        <begin position="1"/>
        <end position="89"/>
    </location>
</feature>
<accession>Q2SQY6</accession>
<dbReference type="OrthoDB" id="46768at2"/>
<dbReference type="PANTHER" id="PTHR33154:SF33">
    <property type="entry name" value="TRANSCRIPTIONAL REPRESSOR SDPR"/>
    <property type="match status" value="1"/>
</dbReference>
<dbReference type="eggNOG" id="COG0640">
    <property type="taxonomic scope" value="Bacteria"/>
</dbReference>
<dbReference type="GO" id="GO:0003700">
    <property type="term" value="F:DNA-binding transcription factor activity"/>
    <property type="evidence" value="ECO:0007669"/>
    <property type="project" value="InterPro"/>
</dbReference>
<dbReference type="Proteomes" id="UP000000238">
    <property type="component" value="Chromosome"/>
</dbReference>
<dbReference type="SUPFAM" id="SSF46785">
    <property type="entry name" value="Winged helix' DNA-binding domain"/>
    <property type="match status" value="1"/>
</dbReference>
<reference evidence="6 7" key="1">
    <citation type="journal article" date="2005" name="Nucleic Acids Res.">
        <title>Genomic blueprint of Hahella chejuensis, a marine microbe producing an algicidal agent.</title>
        <authorList>
            <person name="Jeong H."/>
            <person name="Yim J.H."/>
            <person name="Lee C."/>
            <person name="Choi S.-H."/>
            <person name="Park Y.K."/>
            <person name="Yoon S.H."/>
            <person name="Hur C.-G."/>
            <person name="Kang H.-Y."/>
            <person name="Kim D."/>
            <person name="Lee H.H."/>
            <person name="Park K.H."/>
            <person name="Park S.-H."/>
            <person name="Park H.-S."/>
            <person name="Lee H.K."/>
            <person name="Oh T.K."/>
            <person name="Kim J.F."/>
        </authorList>
    </citation>
    <scope>NUCLEOTIDE SEQUENCE [LARGE SCALE GENOMIC DNA]</scope>
    <source>
        <strain evidence="6 7">KCTC 2396</strain>
    </source>
</reference>
<dbReference type="PRINTS" id="PR00778">
    <property type="entry name" value="HTHARSR"/>
</dbReference>
<dbReference type="SMART" id="SM00418">
    <property type="entry name" value="HTH_ARSR"/>
    <property type="match status" value="1"/>
</dbReference>
<dbReference type="InterPro" id="IPR001845">
    <property type="entry name" value="HTH_ArsR_DNA-bd_dom"/>
</dbReference>
<dbReference type="Pfam" id="PF01022">
    <property type="entry name" value="HTH_5"/>
    <property type="match status" value="1"/>
</dbReference>
<keyword evidence="2" id="KW-0238">DNA-binding</keyword>
<dbReference type="AlphaFoldDB" id="Q2SQY6"/>
<evidence type="ECO:0000256" key="3">
    <source>
        <dbReference type="ARBA" id="ARBA00023163"/>
    </source>
</evidence>
<dbReference type="InterPro" id="IPR036390">
    <property type="entry name" value="WH_DNA-bd_sf"/>
</dbReference>
<dbReference type="Gene3D" id="1.10.10.10">
    <property type="entry name" value="Winged helix-like DNA-binding domain superfamily/Winged helix DNA-binding domain"/>
    <property type="match status" value="1"/>
</dbReference>
<dbReference type="HOGENOM" id="CLU_097806_3_4_6"/>
<keyword evidence="7" id="KW-1185">Reference proteome</keyword>
<organism evidence="6 7">
    <name type="scientific">Hahella chejuensis (strain KCTC 2396)</name>
    <dbReference type="NCBI Taxonomy" id="349521"/>
    <lineage>
        <taxon>Bacteria</taxon>
        <taxon>Pseudomonadati</taxon>
        <taxon>Pseudomonadota</taxon>
        <taxon>Gammaproteobacteria</taxon>
        <taxon>Oceanospirillales</taxon>
        <taxon>Hahellaceae</taxon>
        <taxon>Hahella</taxon>
    </lineage>
</organism>
<dbReference type="STRING" id="349521.HCH_00015"/>
<dbReference type="GO" id="GO:0003677">
    <property type="term" value="F:DNA binding"/>
    <property type="evidence" value="ECO:0007669"/>
    <property type="project" value="UniProtKB-KW"/>
</dbReference>
<dbReference type="PROSITE" id="PS50987">
    <property type="entry name" value="HTH_ARSR_2"/>
    <property type="match status" value="1"/>
</dbReference>